<feature type="domain" description="Phosphatidic acid phosphatase type 2/haloperoxidase" evidence="2">
    <location>
        <begin position="60"/>
        <end position="176"/>
    </location>
</feature>
<reference evidence="3" key="1">
    <citation type="submission" date="2021-01" db="EMBL/GenBank/DDBJ databases">
        <title>Fulvivirga kasyanovii gen. nov., sp nov., a novel member of the phylum Bacteroidetes isolated from seawater in a mussel farm.</title>
        <authorList>
            <person name="Zhao L.-H."/>
            <person name="Wang Z.-J."/>
        </authorList>
    </citation>
    <scope>NUCLEOTIDE SEQUENCE</scope>
    <source>
        <strain evidence="3">29W222</strain>
    </source>
</reference>
<keyword evidence="1" id="KW-1133">Transmembrane helix</keyword>
<organism evidence="3 4">
    <name type="scientific">Fulvivirga marina</name>
    <dbReference type="NCBI Taxonomy" id="2494733"/>
    <lineage>
        <taxon>Bacteria</taxon>
        <taxon>Pseudomonadati</taxon>
        <taxon>Bacteroidota</taxon>
        <taxon>Cytophagia</taxon>
        <taxon>Cytophagales</taxon>
        <taxon>Fulvivirgaceae</taxon>
        <taxon>Fulvivirga</taxon>
    </lineage>
</organism>
<keyword evidence="4" id="KW-1185">Reference proteome</keyword>
<name>A0A937G2G8_9BACT</name>
<keyword evidence="1" id="KW-0472">Membrane</keyword>
<protein>
    <submittedName>
        <fullName evidence="3">Phosphatase PAP2 family protein</fullName>
    </submittedName>
</protein>
<evidence type="ECO:0000256" key="1">
    <source>
        <dbReference type="SAM" id="Phobius"/>
    </source>
</evidence>
<dbReference type="EMBL" id="JAEUGD010000066">
    <property type="protein sequence ID" value="MBL6449442.1"/>
    <property type="molecule type" value="Genomic_DNA"/>
</dbReference>
<feature type="transmembrane region" description="Helical" evidence="1">
    <location>
        <begin position="108"/>
        <end position="128"/>
    </location>
</feature>
<dbReference type="AlphaFoldDB" id="A0A937G2G8"/>
<gene>
    <name evidence="3" type="ORF">JMN32_24230</name>
</gene>
<dbReference type="PANTHER" id="PTHR14969:SF13">
    <property type="entry name" value="AT30094P"/>
    <property type="match status" value="1"/>
</dbReference>
<feature type="transmembrane region" description="Helical" evidence="1">
    <location>
        <begin position="27"/>
        <end position="49"/>
    </location>
</feature>
<evidence type="ECO:0000259" key="2">
    <source>
        <dbReference type="SMART" id="SM00014"/>
    </source>
</evidence>
<dbReference type="SUPFAM" id="SSF48317">
    <property type="entry name" value="Acid phosphatase/Vanadium-dependent haloperoxidase"/>
    <property type="match status" value="1"/>
</dbReference>
<feature type="transmembrane region" description="Helical" evidence="1">
    <location>
        <begin position="56"/>
        <end position="78"/>
    </location>
</feature>
<dbReference type="Pfam" id="PF01569">
    <property type="entry name" value="PAP2"/>
    <property type="match status" value="1"/>
</dbReference>
<evidence type="ECO:0000313" key="3">
    <source>
        <dbReference type="EMBL" id="MBL6449442.1"/>
    </source>
</evidence>
<accession>A0A937G2G8</accession>
<comment type="caution">
    <text evidence="3">The sequence shown here is derived from an EMBL/GenBank/DDBJ whole genome shotgun (WGS) entry which is preliminary data.</text>
</comment>
<dbReference type="Gene3D" id="1.20.144.10">
    <property type="entry name" value="Phosphatidic acid phosphatase type 2/haloperoxidase"/>
    <property type="match status" value="2"/>
</dbReference>
<dbReference type="PANTHER" id="PTHR14969">
    <property type="entry name" value="SPHINGOSINE-1-PHOSPHATE PHOSPHOHYDROLASE"/>
    <property type="match status" value="1"/>
</dbReference>
<evidence type="ECO:0000313" key="4">
    <source>
        <dbReference type="Proteomes" id="UP000614216"/>
    </source>
</evidence>
<dbReference type="InterPro" id="IPR036938">
    <property type="entry name" value="PAP2/HPO_sf"/>
</dbReference>
<dbReference type="CDD" id="cd03395">
    <property type="entry name" value="PAP2_like_4"/>
    <property type="match status" value="1"/>
</dbReference>
<dbReference type="InterPro" id="IPR000326">
    <property type="entry name" value="PAP2/HPO"/>
</dbReference>
<dbReference type="RefSeq" id="WP_202858965.1">
    <property type="nucleotide sequence ID" value="NZ_JAEUGD010000066.1"/>
</dbReference>
<dbReference type="SMART" id="SM00014">
    <property type="entry name" value="acidPPc"/>
    <property type="match status" value="1"/>
</dbReference>
<sequence length="192" mass="22332">MLESLIELDKELFFFLNSLHTKGLDQIMYWISDKLIWIPFYAWILYLIIREYKWKAIIWLAGIGLAITASDQILSGIMKPFFERYRPSRDPQLEGLVHIVNGYTGGRYGFASSHAGNAFALATFLYFLFREKYHWIGWLFAWAAIVSYSRIYLGVHFPGDILTGAIIGALMGYLFFKLSHTIKNRHYPETIT</sequence>
<dbReference type="Proteomes" id="UP000614216">
    <property type="component" value="Unassembled WGS sequence"/>
</dbReference>
<proteinExistence type="predicted"/>
<keyword evidence="1" id="KW-0812">Transmembrane</keyword>
<feature type="transmembrane region" description="Helical" evidence="1">
    <location>
        <begin position="135"/>
        <end position="153"/>
    </location>
</feature>
<feature type="transmembrane region" description="Helical" evidence="1">
    <location>
        <begin position="159"/>
        <end position="176"/>
    </location>
</feature>